<protein>
    <submittedName>
        <fullName evidence="3">Uncharacterized protein</fullName>
    </submittedName>
</protein>
<reference evidence="3" key="1">
    <citation type="submission" date="2018-05" db="EMBL/GenBank/DDBJ databases">
        <authorList>
            <person name="Lanie J.A."/>
            <person name="Ng W.-L."/>
            <person name="Kazmierczak K.M."/>
            <person name="Andrzejewski T.M."/>
            <person name="Davidsen T.M."/>
            <person name="Wayne K.J."/>
            <person name="Tettelin H."/>
            <person name="Glass J.I."/>
            <person name="Rusch D."/>
            <person name="Podicherti R."/>
            <person name="Tsui H.-C.T."/>
            <person name="Winkler M.E."/>
        </authorList>
    </citation>
    <scope>NUCLEOTIDE SEQUENCE</scope>
</reference>
<accession>A0A382V5D6</accession>
<sequence length="221" mass="23450">VNSVLSQFRLDDRVALITGSGDGLGRIAALAFGEAGAHVCVSDINTKLAKKVAKEIQELGGSADAWMLDVSKNEQIETKIKDILGKHGQIDVLVNNAGTAKRGPTEDMSLEDWDHIVQINQTQVFMCSREAGKYMLSAGGGSIINVASIMGLVGGGFYPNLSYHATKGAVVNMTRALAAEWAGGGVRVNAIAPTFVKTNLTIPVRTDPKANQWIIDKTPMG</sequence>
<name>A0A382V5D6_9ZZZZ</name>
<dbReference type="GO" id="GO:0016616">
    <property type="term" value="F:oxidoreductase activity, acting on the CH-OH group of donors, NAD or NADP as acceptor"/>
    <property type="evidence" value="ECO:0007669"/>
    <property type="project" value="TreeGrafter"/>
</dbReference>
<dbReference type="InterPro" id="IPR036291">
    <property type="entry name" value="NAD(P)-bd_dom_sf"/>
</dbReference>
<evidence type="ECO:0000313" key="3">
    <source>
        <dbReference type="EMBL" id="SVD41111.1"/>
    </source>
</evidence>
<dbReference type="AlphaFoldDB" id="A0A382V5D6"/>
<organism evidence="3">
    <name type="scientific">marine metagenome</name>
    <dbReference type="NCBI Taxonomy" id="408172"/>
    <lineage>
        <taxon>unclassified sequences</taxon>
        <taxon>metagenomes</taxon>
        <taxon>ecological metagenomes</taxon>
    </lineage>
</organism>
<proteinExistence type="inferred from homology"/>
<dbReference type="EMBL" id="UINC01148940">
    <property type="protein sequence ID" value="SVD41111.1"/>
    <property type="molecule type" value="Genomic_DNA"/>
</dbReference>
<gene>
    <name evidence="3" type="ORF">METZ01_LOCUS393965</name>
</gene>
<dbReference type="InterPro" id="IPR002347">
    <property type="entry name" value="SDR_fam"/>
</dbReference>
<feature type="non-terminal residue" evidence="3">
    <location>
        <position position="1"/>
    </location>
</feature>
<dbReference type="PRINTS" id="PR00080">
    <property type="entry name" value="SDRFAMILY"/>
</dbReference>
<keyword evidence="2" id="KW-0560">Oxidoreductase</keyword>
<feature type="non-terminal residue" evidence="3">
    <location>
        <position position="221"/>
    </location>
</feature>
<dbReference type="Pfam" id="PF00106">
    <property type="entry name" value="adh_short"/>
    <property type="match status" value="1"/>
</dbReference>
<evidence type="ECO:0000256" key="2">
    <source>
        <dbReference type="ARBA" id="ARBA00023002"/>
    </source>
</evidence>
<dbReference type="PANTHER" id="PTHR42760">
    <property type="entry name" value="SHORT-CHAIN DEHYDROGENASES/REDUCTASES FAMILY MEMBER"/>
    <property type="match status" value="1"/>
</dbReference>
<dbReference type="FunFam" id="3.40.50.720:FF:000084">
    <property type="entry name" value="Short-chain dehydrogenase reductase"/>
    <property type="match status" value="1"/>
</dbReference>
<dbReference type="Gene3D" id="3.40.50.720">
    <property type="entry name" value="NAD(P)-binding Rossmann-like Domain"/>
    <property type="match status" value="1"/>
</dbReference>
<dbReference type="PRINTS" id="PR00081">
    <property type="entry name" value="GDHRDH"/>
</dbReference>
<comment type="similarity">
    <text evidence="1">Belongs to the short-chain dehydrogenases/reductases (SDR) family.</text>
</comment>
<evidence type="ECO:0000256" key="1">
    <source>
        <dbReference type="ARBA" id="ARBA00006484"/>
    </source>
</evidence>
<dbReference type="PANTHER" id="PTHR42760:SF115">
    <property type="entry name" value="3-OXOACYL-[ACYL-CARRIER-PROTEIN] REDUCTASE FABG"/>
    <property type="match status" value="1"/>
</dbReference>
<dbReference type="SUPFAM" id="SSF51735">
    <property type="entry name" value="NAD(P)-binding Rossmann-fold domains"/>
    <property type="match status" value="1"/>
</dbReference>